<dbReference type="AlphaFoldDB" id="A0A1H9MAB5"/>
<dbReference type="Gene3D" id="3.30.300.90">
    <property type="entry name" value="BolA-like"/>
    <property type="match status" value="1"/>
</dbReference>
<dbReference type="InterPro" id="IPR036065">
    <property type="entry name" value="BolA-like_sf"/>
</dbReference>
<dbReference type="STRING" id="355243.SAMN03080615_04317"/>
<dbReference type="RefSeq" id="WP_091362188.1">
    <property type="nucleotide sequence ID" value="NZ_AP025284.1"/>
</dbReference>
<dbReference type="SUPFAM" id="SSF82657">
    <property type="entry name" value="BolA-like"/>
    <property type="match status" value="1"/>
</dbReference>
<keyword evidence="3" id="KW-1185">Reference proteome</keyword>
<name>A0A1H9MAB5_9GAMM</name>
<dbReference type="Pfam" id="PF01722">
    <property type="entry name" value="BolA"/>
    <property type="match status" value="1"/>
</dbReference>
<dbReference type="PIRSF" id="PIRSF003113">
    <property type="entry name" value="BolA"/>
    <property type="match status" value="1"/>
</dbReference>
<dbReference type="Proteomes" id="UP000198749">
    <property type="component" value="Unassembled WGS sequence"/>
</dbReference>
<evidence type="ECO:0000313" key="2">
    <source>
        <dbReference type="EMBL" id="SER20073.1"/>
    </source>
</evidence>
<reference evidence="3" key="1">
    <citation type="submission" date="2016-10" db="EMBL/GenBank/DDBJ databases">
        <authorList>
            <person name="Varghese N."/>
            <person name="Submissions S."/>
        </authorList>
    </citation>
    <scope>NUCLEOTIDE SEQUENCE [LARGE SCALE GENOMIC DNA]</scope>
    <source>
        <strain evidence="3">DSM 18887</strain>
    </source>
</reference>
<proteinExistence type="inferred from homology"/>
<comment type="similarity">
    <text evidence="1">Belongs to the BolA/IbaG family.</text>
</comment>
<accession>A0A1H9MAB5</accession>
<dbReference type="OrthoDB" id="9812890at2"/>
<sequence>MISKEQVSQIVMAEFPDAELDISGEECDLTLRVISESFAGVSPVERQKRVLNLFQAQLKSGALHALTVKAYTLQQFIDLQNQFLVQLEND</sequence>
<protein>
    <submittedName>
        <fullName evidence="2">Acid stress-induced BolA-like protein IbaG/YrbA, predicted regulator of iron metabolism</fullName>
    </submittedName>
</protein>
<gene>
    <name evidence="2" type="ORF">SAMN03080615_04317</name>
</gene>
<dbReference type="EMBL" id="FOGB01000024">
    <property type="protein sequence ID" value="SER20073.1"/>
    <property type="molecule type" value="Genomic_DNA"/>
</dbReference>
<dbReference type="InterPro" id="IPR002634">
    <property type="entry name" value="BolA"/>
</dbReference>
<evidence type="ECO:0000256" key="1">
    <source>
        <dbReference type="RuleBase" id="RU003860"/>
    </source>
</evidence>
<organism evidence="2 3">
    <name type="scientific">Amphritea atlantica</name>
    <dbReference type="NCBI Taxonomy" id="355243"/>
    <lineage>
        <taxon>Bacteria</taxon>
        <taxon>Pseudomonadati</taxon>
        <taxon>Pseudomonadota</taxon>
        <taxon>Gammaproteobacteria</taxon>
        <taxon>Oceanospirillales</taxon>
        <taxon>Oceanospirillaceae</taxon>
        <taxon>Amphritea</taxon>
    </lineage>
</organism>
<evidence type="ECO:0000313" key="3">
    <source>
        <dbReference type="Proteomes" id="UP000198749"/>
    </source>
</evidence>